<keyword evidence="1" id="KW-1133">Transmembrane helix</keyword>
<dbReference type="RefSeq" id="WP_068869108.1">
    <property type="nucleotide sequence ID" value="NZ_CP016539.2"/>
</dbReference>
<evidence type="ECO:0000313" key="2">
    <source>
        <dbReference type="EMBL" id="ANU19357.1"/>
    </source>
</evidence>
<keyword evidence="3" id="KW-1185">Reference proteome</keyword>
<protein>
    <recommendedName>
        <fullName evidence="4">Major facilitator superfamily (MFS) profile domain-containing protein</fullName>
    </recommendedName>
</protein>
<reference evidence="2" key="1">
    <citation type="submission" date="2016-10" db="EMBL/GenBank/DDBJ databases">
        <authorList>
            <person name="See-Too W.S."/>
        </authorList>
    </citation>
    <scope>NUCLEOTIDE SEQUENCE [LARGE SCALE GENOMIC DNA]</scope>
    <source>
        <strain evidence="2">DSM 23997</strain>
    </source>
</reference>
<organism evidence="2 3">
    <name type="scientific">Planococcus plakortidis</name>
    <dbReference type="NCBI Taxonomy" id="1038856"/>
    <lineage>
        <taxon>Bacteria</taxon>
        <taxon>Bacillati</taxon>
        <taxon>Bacillota</taxon>
        <taxon>Bacilli</taxon>
        <taxon>Bacillales</taxon>
        <taxon>Caryophanaceae</taxon>
        <taxon>Planococcus</taxon>
    </lineage>
</organism>
<sequence length="96" mass="10801">MSSVIISGYVIAFTSAFLAFLLSVNKPKKKKYMIWGIALMIPISPALAFAIGRHYAVIVENGWAALIMWYIFPFVFIIGLIMLLVGIYKKEETKIV</sequence>
<evidence type="ECO:0008006" key="4">
    <source>
        <dbReference type="Google" id="ProtNLM"/>
    </source>
</evidence>
<gene>
    <name evidence="2" type="ORF">BBI15_03610</name>
</gene>
<dbReference type="KEGG" id="ppla:BBI15_03610"/>
<evidence type="ECO:0000256" key="1">
    <source>
        <dbReference type="SAM" id="Phobius"/>
    </source>
</evidence>
<feature type="transmembrane region" description="Helical" evidence="1">
    <location>
        <begin position="63"/>
        <end position="88"/>
    </location>
</feature>
<name>A0A1C7E7B3_9BACL</name>
<feature type="transmembrane region" description="Helical" evidence="1">
    <location>
        <begin position="32"/>
        <end position="51"/>
    </location>
</feature>
<dbReference type="Proteomes" id="UP000092650">
    <property type="component" value="Chromosome"/>
</dbReference>
<keyword evidence="1" id="KW-0472">Membrane</keyword>
<feature type="transmembrane region" description="Helical" evidence="1">
    <location>
        <begin position="6"/>
        <end position="25"/>
    </location>
</feature>
<keyword evidence="1" id="KW-0812">Transmembrane</keyword>
<dbReference type="AlphaFoldDB" id="A0A1C7E7B3"/>
<dbReference type="EMBL" id="CP016539">
    <property type="protein sequence ID" value="ANU19357.1"/>
    <property type="molecule type" value="Genomic_DNA"/>
</dbReference>
<proteinExistence type="predicted"/>
<evidence type="ECO:0000313" key="3">
    <source>
        <dbReference type="Proteomes" id="UP000092650"/>
    </source>
</evidence>
<dbReference type="OrthoDB" id="2442156at2"/>
<accession>A0A1C7E7B3</accession>